<feature type="compositionally biased region" description="Basic residues" evidence="1">
    <location>
        <begin position="135"/>
        <end position="153"/>
    </location>
</feature>
<accession>A0ABT3ZLB1</accession>
<evidence type="ECO:0008006" key="4">
    <source>
        <dbReference type="Google" id="ProtNLM"/>
    </source>
</evidence>
<name>A0ABT3ZLB1_9BURK</name>
<reference evidence="2" key="1">
    <citation type="submission" date="2022-11" db="EMBL/GenBank/DDBJ databases">
        <title>Robbsia betulipollinis sp. nov., isolated from pollen of birch (Betula pendula).</title>
        <authorList>
            <person name="Shi H."/>
            <person name="Ambika Manirajan B."/>
            <person name="Ratering S."/>
            <person name="Geissler-Plaum R."/>
            <person name="Schnell S."/>
        </authorList>
    </citation>
    <scope>NUCLEOTIDE SEQUENCE</scope>
    <source>
        <strain evidence="2">Bb-Pol-6</strain>
    </source>
</reference>
<gene>
    <name evidence="2" type="ORF">OVY01_05675</name>
</gene>
<proteinExistence type="predicted"/>
<dbReference type="RefSeq" id="WP_267846316.1">
    <property type="nucleotide sequence ID" value="NZ_JAPMXC010000001.1"/>
</dbReference>
<dbReference type="EMBL" id="JAPMXC010000001">
    <property type="protein sequence ID" value="MCY0386733.1"/>
    <property type="molecule type" value="Genomic_DNA"/>
</dbReference>
<evidence type="ECO:0000313" key="3">
    <source>
        <dbReference type="Proteomes" id="UP001082899"/>
    </source>
</evidence>
<evidence type="ECO:0000313" key="2">
    <source>
        <dbReference type="EMBL" id="MCY0386733.1"/>
    </source>
</evidence>
<organism evidence="2 3">
    <name type="scientific">Robbsia betulipollinis</name>
    <dbReference type="NCBI Taxonomy" id="2981849"/>
    <lineage>
        <taxon>Bacteria</taxon>
        <taxon>Pseudomonadati</taxon>
        <taxon>Pseudomonadota</taxon>
        <taxon>Betaproteobacteria</taxon>
        <taxon>Burkholderiales</taxon>
        <taxon>Burkholderiaceae</taxon>
        <taxon>Robbsia</taxon>
    </lineage>
</organism>
<keyword evidence="3" id="KW-1185">Reference proteome</keyword>
<feature type="region of interest" description="Disordered" evidence="1">
    <location>
        <begin position="91"/>
        <end position="166"/>
    </location>
</feature>
<comment type="caution">
    <text evidence="2">The sequence shown here is derived from an EMBL/GenBank/DDBJ whole genome shotgun (WGS) entry which is preliminary data.</text>
</comment>
<protein>
    <recommendedName>
        <fullName evidence="4">Transposase</fullName>
    </recommendedName>
</protein>
<dbReference type="Proteomes" id="UP001082899">
    <property type="component" value="Unassembled WGS sequence"/>
</dbReference>
<evidence type="ECO:0000256" key="1">
    <source>
        <dbReference type="SAM" id="MobiDB-lite"/>
    </source>
</evidence>
<sequence>MTTLQEIVALDLLTLRAHTERAGDILDADLHPVRVRGMLERCKVCLVRKATILVAYAALAPESQTCWFVQAFNTHPSHRTPAVLSALLARSPSRPTGKASSHAAEETVRRQGMPPIAKCRRPPDHHASVGPGCRRAPRIAAHGRRNGPLRRGVRRDIGGASGMDTTLRSGEVTYRDNSVPGPTGRATKRSVDNASERMLVVR</sequence>